<gene>
    <name evidence="1" type="ORF">PoB_004939400</name>
</gene>
<proteinExistence type="predicted"/>
<evidence type="ECO:0000313" key="1">
    <source>
        <dbReference type="EMBL" id="GFO22889.1"/>
    </source>
</evidence>
<dbReference type="EMBL" id="BLXT01005456">
    <property type="protein sequence ID" value="GFO22889.1"/>
    <property type="molecule type" value="Genomic_DNA"/>
</dbReference>
<accession>A0AAV4BWV5</accession>
<reference evidence="1 2" key="1">
    <citation type="journal article" date="2021" name="Elife">
        <title>Chloroplast acquisition without the gene transfer in kleptoplastic sea slugs, Plakobranchus ocellatus.</title>
        <authorList>
            <person name="Maeda T."/>
            <person name="Takahashi S."/>
            <person name="Yoshida T."/>
            <person name="Shimamura S."/>
            <person name="Takaki Y."/>
            <person name="Nagai Y."/>
            <person name="Toyoda A."/>
            <person name="Suzuki Y."/>
            <person name="Arimoto A."/>
            <person name="Ishii H."/>
            <person name="Satoh N."/>
            <person name="Nishiyama T."/>
            <person name="Hasebe M."/>
            <person name="Maruyama T."/>
            <person name="Minagawa J."/>
            <person name="Obokata J."/>
            <person name="Shigenobu S."/>
        </authorList>
    </citation>
    <scope>NUCLEOTIDE SEQUENCE [LARGE SCALE GENOMIC DNA]</scope>
</reference>
<comment type="caution">
    <text evidence="1">The sequence shown here is derived from an EMBL/GenBank/DDBJ whole genome shotgun (WGS) entry which is preliminary data.</text>
</comment>
<organism evidence="1 2">
    <name type="scientific">Plakobranchus ocellatus</name>
    <dbReference type="NCBI Taxonomy" id="259542"/>
    <lineage>
        <taxon>Eukaryota</taxon>
        <taxon>Metazoa</taxon>
        <taxon>Spiralia</taxon>
        <taxon>Lophotrochozoa</taxon>
        <taxon>Mollusca</taxon>
        <taxon>Gastropoda</taxon>
        <taxon>Heterobranchia</taxon>
        <taxon>Euthyneura</taxon>
        <taxon>Panpulmonata</taxon>
        <taxon>Sacoglossa</taxon>
        <taxon>Placobranchoidea</taxon>
        <taxon>Plakobranchidae</taxon>
        <taxon>Plakobranchus</taxon>
    </lineage>
</organism>
<evidence type="ECO:0000313" key="2">
    <source>
        <dbReference type="Proteomes" id="UP000735302"/>
    </source>
</evidence>
<protein>
    <submittedName>
        <fullName evidence="1">Ribonuclease hi</fullName>
    </submittedName>
</protein>
<name>A0AAV4BWV5_9GAST</name>
<keyword evidence="2" id="KW-1185">Reference proteome</keyword>
<dbReference type="Proteomes" id="UP000735302">
    <property type="component" value="Unassembled WGS sequence"/>
</dbReference>
<sequence length="131" mass="14879">MGHTDWDADSSKALLHPSPVQVGLRQCRIWFCEKHVLRALDSIHHQDLRIALGAFRTLPIKSLYAEAEEPSLEHRRIKLAFNYVLKLKSLPRNLCHDIVFEAPLSDLSADSMSDPILSPILLSILRMLKST</sequence>
<dbReference type="AlphaFoldDB" id="A0AAV4BWV5"/>